<dbReference type="InterPro" id="IPR014737">
    <property type="entry name" value="Transposase_Tn5-like_C"/>
</dbReference>
<feature type="non-terminal residue" evidence="1">
    <location>
        <position position="1"/>
    </location>
</feature>
<dbReference type="Gene3D" id="1.10.740.10">
    <property type="entry name" value="Transferase Inhibitor Protein From Tn5, Chain"/>
    <property type="match status" value="1"/>
</dbReference>
<accession>A0A2S6F2G6</accession>
<dbReference type="InterPro" id="IPR012337">
    <property type="entry name" value="RNaseH-like_sf"/>
</dbReference>
<organism evidence="1 2">
    <name type="scientific">Legionella pneumophila</name>
    <dbReference type="NCBI Taxonomy" id="446"/>
    <lineage>
        <taxon>Bacteria</taxon>
        <taxon>Pseudomonadati</taxon>
        <taxon>Pseudomonadota</taxon>
        <taxon>Gammaproteobacteria</taxon>
        <taxon>Legionellales</taxon>
        <taxon>Legionellaceae</taxon>
        <taxon>Legionella</taxon>
    </lineage>
</organism>
<evidence type="ECO:0000313" key="2">
    <source>
        <dbReference type="Proteomes" id="UP000239239"/>
    </source>
</evidence>
<reference evidence="1 2" key="1">
    <citation type="submission" date="2018-02" db="EMBL/GenBank/DDBJ databases">
        <title>Draft genome sequences of four Legionella pneumophila clinical strains isolated in Ontario.</title>
        <authorList>
            <person name="Fortuna A."/>
            <person name="Ramnarine R."/>
            <person name="Li A."/>
            <person name="Frantz C."/>
            <person name="Mallo G."/>
        </authorList>
    </citation>
    <scope>NUCLEOTIDE SEQUENCE [LARGE SCALE GENOMIC DNA]</scope>
    <source>
        <strain evidence="1 2">LG61</strain>
    </source>
</reference>
<sequence length="77" mass="9009">LSEIEWKVLWKTVEKTELPSQTPDAYWAFRAIAKLGGWTDSKRTGKAAWSTIWNGWFKLNERIEGFLIAQSIFMDKM</sequence>
<gene>
    <name evidence="1" type="ORF">C3928_06125</name>
</gene>
<proteinExistence type="predicted"/>
<dbReference type="AlphaFoldDB" id="A0A2S6F2G6"/>
<dbReference type="EMBL" id="PQWY01000010">
    <property type="protein sequence ID" value="PPK31605.1"/>
    <property type="molecule type" value="Genomic_DNA"/>
</dbReference>
<name>A0A2S6F2G6_LEGPN</name>
<dbReference type="Proteomes" id="UP000239239">
    <property type="component" value="Unassembled WGS sequence"/>
</dbReference>
<protein>
    <submittedName>
        <fullName evidence="1">IS4 family transposase</fullName>
    </submittedName>
</protein>
<evidence type="ECO:0000313" key="1">
    <source>
        <dbReference type="EMBL" id="PPK31605.1"/>
    </source>
</evidence>
<comment type="caution">
    <text evidence="1">The sequence shown here is derived from an EMBL/GenBank/DDBJ whole genome shotgun (WGS) entry which is preliminary data.</text>
</comment>
<dbReference type="SUPFAM" id="SSF53098">
    <property type="entry name" value="Ribonuclease H-like"/>
    <property type="match status" value="1"/>
</dbReference>